<sequence>MRCKKAQDQILAGPRSNFRRRSPVPEIKFQPVYSDDSVDSVSENKLDDTRKGFIEPEADDLHELKIESNAEPLLSERNAFDEMSEDETSEIYASEHGDEEDEHNLLEASDLSGMKLTELRSLAKSRA</sequence>
<comment type="caution">
    <text evidence="2">The sequence shown here is derived from an EMBL/GenBank/DDBJ whole genome shotgun (WGS) entry which is preliminary data.</text>
</comment>
<feature type="region of interest" description="Disordered" evidence="1">
    <location>
        <begin position="1"/>
        <end position="51"/>
    </location>
</feature>
<reference evidence="2" key="1">
    <citation type="submission" date="2020-06" db="EMBL/GenBank/DDBJ databases">
        <authorList>
            <person name="Li T."/>
            <person name="Hu X."/>
            <person name="Zhang T."/>
            <person name="Song X."/>
            <person name="Zhang H."/>
            <person name="Dai N."/>
            <person name="Sheng W."/>
            <person name="Hou X."/>
            <person name="Wei L."/>
        </authorList>
    </citation>
    <scope>NUCLEOTIDE SEQUENCE</scope>
    <source>
        <strain evidence="2">KEN8</strain>
        <tissue evidence="2">Leaf</tissue>
    </source>
</reference>
<reference evidence="2" key="2">
    <citation type="journal article" date="2024" name="Plant">
        <title>Genomic evolution and insights into agronomic trait innovations of Sesamum species.</title>
        <authorList>
            <person name="Miao H."/>
            <person name="Wang L."/>
            <person name="Qu L."/>
            <person name="Liu H."/>
            <person name="Sun Y."/>
            <person name="Le M."/>
            <person name="Wang Q."/>
            <person name="Wei S."/>
            <person name="Zheng Y."/>
            <person name="Lin W."/>
            <person name="Duan Y."/>
            <person name="Cao H."/>
            <person name="Xiong S."/>
            <person name="Wang X."/>
            <person name="Wei L."/>
            <person name="Li C."/>
            <person name="Ma Q."/>
            <person name="Ju M."/>
            <person name="Zhao R."/>
            <person name="Li G."/>
            <person name="Mu C."/>
            <person name="Tian Q."/>
            <person name="Mei H."/>
            <person name="Zhang T."/>
            <person name="Gao T."/>
            <person name="Zhang H."/>
        </authorList>
    </citation>
    <scope>NUCLEOTIDE SEQUENCE</scope>
    <source>
        <strain evidence="2">KEN8</strain>
    </source>
</reference>
<dbReference type="PANTHER" id="PTHR34449">
    <property type="entry name" value="RHO TERMINATION FACTOR"/>
    <property type="match status" value="1"/>
</dbReference>
<feature type="region of interest" description="Disordered" evidence="1">
    <location>
        <begin position="63"/>
        <end position="111"/>
    </location>
</feature>
<evidence type="ECO:0000313" key="2">
    <source>
        <dbReference type="EMBL" id="KAL0390909.1"/>
    </source>
</evidence>
<protein>
    <submittedName>
        <fullName evidence="2">Uncharacterized protein</fullName>
    </submittedName>
</protein>
<evidence type="ECO:0000256" key="1">
    <source>
        <dbReference type="SAM" id="MobiDB-lite"/>
    </source>
</evidence>
<dbReference type="PANTHER" id="PTHR34449:SF5">
    <property type="entry name" value="ATP BINDING _ ATPASE"/>
    <property type="match status" value="1"/>
</dbReference>
<feature type="compositionally biased region" description="Low complexity" evidence="1">
    <location>
        <begin position="32"/>
        <end position="41"/>
    </location>
</feature>
<accession>A0AAW2SER1</accession>
<organism evidence="2">
    <name type="scientific">Sesamum calycinum</name>
    <dbReference type="NCBI Taxonomy" id="2727403"/>
    <lineage>
        <taxon>Eukaryota</taxon>
        <taxon>Viridiplantae</taxon>
        <taxon>Streptophyta</taxon>
        <taxon>Embryophyta</taxon>
        <taxon>Tracheophyta</taxon>
        <taxon>Spermatophyta</taxon>
        <taxon>Magnoliopsida</taxon>
        <taxon>eudicotyledons</taxon>
        <taxon>Gunneridae</taxon>
        <taxon>Pentapetalae</taxon>
        <taxon>asterids</taxon>
        <taxon>lamiids</taxon>
        <taxon>Lamiales</taxon>
        <taxon>Pedaliaceae</taxon>
        <taxon>Sesamum</taxon>
    </lineage>
</organism>
<dbReference type="EMBL" id="JACGWM010000002">
    <property type="protein sequence ID" value="KAL0390909.1"/>
    <property type="molecule type" value="Genomic_DNA"/>
</dbReference>
<proteinExistence type="predicted"/>
<feature type="compositionally biased region" description="Basic and acidic residues" evidence="1">
    <location>
        <begin position="42"/>
        <end position="51"/>
    </location>
</feature>
<gene>
    <name evidence="2" type="ORF">Scaly_0448000</name>
</gene>
<name>A0AAW2SER1_9LAMI</name>
<dbReference type="AlphaFoldDB" id="A0AAW2SER1"/>